<keyword evidence="2 6" id="KW-0889">Transcription antitermination</keyword>
<dbReference type="AlphaFoldDB" id="A0A1F4V2M8"/>
<feature type="domain" description="NusB/RsmB/TIM44" evidence="7">
    <location>
        <begin position="14"/>
        <end position="136"/>
    </location>
</feature>
<sequence>MNRFLSSKVDSRHEARKLALLKLYSELYGGQEGLPEDLVFEIPQTAEANLALLETMVKGVRANLSQIDQIITECAPEWPIDRIAKLDLVIMRVAVYELMAADISKNVVIDEAIELAKEFGSESSGKFVNGVLGSVVDLLHKKAAEHEEQ</sequence>
<dbReference type="GO" id="GO:0003723">
    <property type="term" value="F:RNA binding"/>
    <property type="evidence" value="ECO:0007669"/>
    <property type="project" value="UniProtKB-UniRule"/>
</dbReference>
<dbReference type="Gene3D" id="1.10.940.10">
    <property type="entry name" value="NusB-like"/>
    <property type="match status" value="1"/>
</dbReference>
<name>A0A1F4V2M8_UNCKA</name>
<keyword evidence="4 6" id="KW-0805">Transcription regulation</keyword>
<gene>
    <name evidence="6" type="primary">nusB</name>
    <name evidence="8" type="ORF">A2709_03130</name>
</gene>
<organism evidence="8 9">
    <name type="scientific">candidate division WWE3 bacterium RIFCSPHIGHO2_01_FULL_43_9</name>
    <dbReference type="NCBI Taxonomy" id="1802618"/>
    <lineage>
        <taxon>Bacteria</taxon>
        <taxon>Katanobacteria</taxon>
    </lineage>
</organism>
<keyword evidence="5 6" id="KW-0804">Transcription</keyword>
<evidence type="ECO:0000313" key="8">
    <source>
        <dbReference type="EMBL" id="OGC51431.1"/>
    </source>
</evidence>
<comment type="function">
    <text evidence="6">Involved in transcription antitermination. Required for transcription of ribosomal RNA (rRNA) genes. Binds specifically to the boxA antiterminator sequence of the ribosomal RNA (rrn) operons.</text>
</comment>
<comment type="similarity">
    <text evidence="1 6">Belongs to the NusB family.</text>
</comment>
<protein>
    <recommendedName>
        <fullName evidence="6">Transcription antitermination protein NusB</fullName>
    </recommendedName>
    <alternativeName>
        <fullName evidence="6">Antitermination factor NusB</fullName>
    </alternativeName>
</protein>
<dbReference type="EMBL" id="MEVB01000043">
    <property type="protein sequence ID" value="OGC51431.1"/>
    <property type="molecule type" value="Genomic_DNA"/>
</dbReference>
<evidence type="ECO:0000256" key="4">
    <source>
        <dbReference type="ARBA" id="ARBA00023015"/>
    </source>
</evidence>
<dbReference type="InterPro" id="IPR035926">
    <property type="entry name" value="NusB-like_sf"/>
</dbReference>
<evidence type="ECO:0000259" key="7">
    <source>
        <dbReference type="Pfam" id="PF01029"/>
    </source>
</evidence>
<proteinExistence type="inferred from homology"/>
<dbReference type="GO" id="GO:0006353">
    <property type="term" value="P:DNA-templated transcription termination"/>
    <property type="evidence" value="ECO:0007669"/>
    <property type="project" value="UniProtKB-UniRule"/>
</dbReference>
<dbReference type="SUPFAM" id="SSF48013">
    <property type="entry name" value="NusB-like"/>
    <property type="match status" value="1"/>
</dbReference>
<dbReference type="GO" id="GO:0005829">
    <property type="term" value="C:cytosol"/>
    <property type="evidence" value="ECO:0007669"/>
    <property type="project" value="TreeGrafter"/>
</dbReference>
<evidence type="ECO:0000256" key="1">
    <source>
        <dbReference type="ARBA" id="ARBA00005952"/>
    </source>
</evidence>
<dbReference type="PANTHER" id="PTHR11078:SF3">
    <property type="entry name" value="ANTITERMINATION NUSB DOMAIN-CONTAINING PROTEIN"/>
    <property type="match status" value="1"/>
</dbReference>
<dbReference type="InterPro" id="IPR006027">
    <property type="entry name" value="NusB_RsmB_TIM44"/>
</dbReference>
<reference evidence="8 9" key="1">
    <citation type="journal article" date="2016" name="Nat. Commun.">
        <title>Thousands of microbial genomes shed light on interconnected biogeochemical processes in an aquifer system.</title>
        <authorList>
            <person name="Anantharaman K."/>
            <person name="Brown C.T."/>
            <person name="Hug L.A."/>
            <person name="Sharon I."/>
            <person name="Castelle C.J."/>
            <person name="Probst A.J."/>
            <person name="Thomas B.C."/>
            <person name="Singh A."/>
            <person name="Wilkins M.J."/>
            <person name="Karaoz U."/>
            <person name="Brodie E.L."/>
            <person name="Williams K.H."/>
            <person name="Hubbard S.S."/>
            <person name="Banfield J.F."/>
        </authorList>
    </citation>
    <scope>NUCLEOTIDE SEQUENCE [LARGE SCALE GENOMIC DNA]</scope>
</reference>
<accession>A0A1F4V2M8</accession>
<dbReference type="GO" id="GO:0031564">
    <property type="term" value="P:transcription antitermination"/>
    <property type="evidence" value="ECO:0007669"/>
    <property type="project" value="UniProtKB-KW"/>
</dbReference>
<evidence type="ECO:0000256" key="2">
    <source>
        <dbReference type="ARBA" id="ARBA00022814"/>
    </source>
</evidence>
<dbReference type="NCBIfam" id="TIGR01951">
    <property type="entry name" value="nusB"/>
    <property type="match status" value="1"/>
</dbReference>
<evidence type="ECO:0000256" key="5">
    <source>
        <dbReference type="ARBA" id="ARBA00023163"/>
    </source>
</evidence>
<evidence type="ECO:0000256" key="3">
    <source>
        <dbReference type="ARBA" id="ARBA00022884"/>
    </source>
</evidence>
<comment type="caution">
    <text evidence="8">The sequence shown here is derived from an EMBL/GenBank/DDBJ whole genome shotgun (WGS) entry which is preliminary data.</text>
</comment>
<evidence type="ECO:0000256" key="6">
    <source>
        <dbReference type="HAMAP-Rule" id="MF_00073"/>
    </source>
</evidence>
<dbReference type="HAMAP" id="MF_00073">
    <property type="entry name" value="NusB"/>
    <property type="match status" value="1"/>
</dbReference>
<dbReference type="PANTHER" id="PTHR11078">
    <property type="entry name" value="N UTILIZATION SUBSTANCE PROTEIN B-RELATED"/>
    <property type="match status" value="1"/>
</dbReference>
<dbReference type="InterPro" id="IPR011605">
    <property type="entry name" value="NusB_fam"/>
</dbReference>
<dbReference type="Pfam" id="PF01029">
    <property type="entry name" value="NusB"/>
    <property type="match status" value="1"/>
</dbReference>
<evidence type="ECO:0000313" key="9">
    <source>
        <dbReference type="Proteomes" id="UP000176853"/>
    </source>
</evidence>
<keyword evidence="3 6" id="KW-0694">RNA-binding</keyword>
<dbReference type="Proteomes" id="UP000176853">
    <property type="component" value="Unassembled WGS sequence"/>
</dbReference>